<keyword evidence="4" id="KW-1185">Reference proteome</keyword>
<dbReference type="HAMAP" id="MF_00163">
    <property type="entry name" value="Pep_deformylase"/>
    <property type="match status" value="1"/>
</dbReference>
<feature type="binding site" evidence="2">
    <location>
        <position position="137"/>
    </location>
    <ligand>
        <name>Fe cation</name>
        <dbReference type="ChEBI" id="CHEBI:24875"/>
    </ligand>
</feature>
<comment type="similarity">
    <text evidence="1 2">Belongs to the polypeptide deformylase family.</text>
</comment>
<keyword evidence="2" id="KW-0408">Iron</keyword>
<keyword evidence="2 3" id="KW-0378">Hydrolase</keyword>
<protein>
    <recommendedName>
        <fullName evidence="2">Peptide deformylase</fullName>
        <shortName evidence="2">PDF</shortName>
        <ecNumber evidence="2">3.5.1.88</ecNumber>
    </recommendedName>
    <alternativeName>
        <fullName evidence="2">Polypeptide deformylase</fullName>
    </alternativeName>
</protein>
<keyword evidence="2" id="KW-0479">Metal-binding</keyword>
<dbReference type="PANTHER" id="PTHR10458:SF22">
    <property type="entry name" value="PEPTIDE DEFORMYLASE"/>
    <property type="match status" value="1"/>
</dbReference>
<comment type="cofactor">
    <cofactor evidence="2">
        <name>Fe(2+)</name>
        <dbReference type="ChEBI" id="CHEBI:29033"/>
    </cofactor>
    <text evidence="2">Binds 1 Fe(2+) ion.</text>
</comment>
<dbReference type="SUPFAM" id="SSF56420">
    <property type="entry name" value="Peptide deformylase"/>
    <property type="match status" value="1"/>
</dbReference>
<keyword evidence="2" id="KW-0648">Protein biosynthesis</keyword>
<sequence length="170" mass="19312">MAVLDILHYPDDRLRTEAQPVGQVDDDIRTLVDDMLETMYAARGVGLAAPQVDRHIRMLVMDTSENQDEPLALINPEIVEAEGEQDGEEGCLSLPGVYEPVVRAAEVTARFRDREGREREERFSGLAARCVQHELDHLEGKLFVDYLSKLKRSRLRKKMEKDKRLQAAPA</sequence>
<dbReference type="EC" id="3.5.1.88" evidence="2"/>
<name>A0ABV4TPM7_9GAMM</name>
<comment type="caution">
    <text evidence="3">The sequence shown here is derived from an EMBL/GenBank/DDBJ whole genome shotgun (WGS) entry which is preliminary data.</text>
</comment>
<dbReference type="CDD" id="cd00487">
    <property type="entry name" value="Pep_deformylase"/>
    <property type="match status" value="1"/>
</dbReference>
<dbReference type="InterPro" id="IPR023635">
    <property type="entry name" value="Peptide_deformylase"/>
</dbReference>
<evidence type="ECO:0000313" key="3">
    <source>
        <dbReference type="EMBL" id="MFA9459256.1"/>
    </source>
</evidence>
<dbReference type="RefSeq" id="WP_373654048.1">
    <property type="nucleotide sequence ID" value="NZ_JBGUAW010000001.1"/>
</dbReference>
<dbReference type="Gene3D" id="3.90.45.10">
    <property type="entry name" value="Peptide deformylase"/>
    <property type="match status" value="1"/>
</dbReference>
<dbReference type="PANTHER" id="PTHR10458">
    <property type="entry name" value="PEPTIDE DEFORMYLASE"/>
    <property type="match status" value="1"/>
</dbReference>
<accession>A0ABV4TPM7</accession>
<dbReference type="NCBIfam" id="TIGR00079">
    <property type="entry name" value="pept_deformyl"/>
    <property type="match status" value="1"/>
</dbReference>
<evidence type="ECO:0000313" key="4">
    <source>
        <dbReference type="Proteomes" id="UP001575181"/>
    </source>
</evidence>
<gene>
    <name evidence="2 3" type="primary">def</name>
    <name evidence="3" type="ORF">ACERLL_00255</name>
</gene>
<dbReference type="PRINTS" id="PR01576">
    <property type="entry name" value="PDEFORMYLASE"/>
</dbReference>
<dbReference type="Pfam" id="PF01327">
    <property type="entry name" value="Pep_deformylase"/>
    <property type="match status" value="1"/>
</dbReference>
<dbReference type="Proteomes" id="UP001575181">
    <property type="component" value="Unassembled WGS sequence"/>
</dbReference>
<organism evidence="3 4">
    <name type="scientific">Thiohalorhabdus methylotrophus</name>
    <dbReference type="NCBI Taxonomy" id="3242694"/>
    <lineage>
        <taxon>Bacteria</taxon>
        <taxon>Pseudomonadati</taxon>
        <taxon>Pseudomonadota</taxon>
        <taxon>Gammaproteobacteria</taxon>
        <taxon>Thiohalorhabdales</taxon>
        <taxon>Thiohalorhabdaceae</taxon>
        <taxon>Thiohalorhabdus</taxon>
    </lineage>
</organism>
<comment type="function">
    <text evidence="2">Removes the formyl group from the N-terminal Met of newly synthesized proteins. Requires at least a dipeptide for an efficient rate of reaction. N-terminal L-methionine is a prerequisite for activity but the enzyme has broad specificity at other positions.</text>
</comment>
<dbReference type="InterPro" id="IPR036821">
    <property type="entry name" value="Peptide_deformylase_sf"/>
</dbReference>
<reference evidence="3 4" key="1">
    <citation type="submission" date="2024-08" db="EMBL/GenBank/DDBJ databases">
        <title>Whole-genome sequencing of halo(alkali)philic microorganisms from hypersaline lakes.</title>
        <authorList>
            <person name="Sorokin D.Y."/>
            <person name="Merkel A.Y."/>
            <person name="Messina E."/>
            <person name="Yakimov M."/>
        </authorList>
    </citation>
    <scope>NUCLEOTIDE SEQUENCE [LARGE SCALE GENOMIC DNA]</scope>
    <source>
        <strain evidence="3 4">Cl-TMA</strain>
    </source>
</reference>
<evidence type="ECO:0000256" key="2">
    <source>
        <dbReference type="HAMAP-Rule" id="MF_00163"/>
    </source>
</evidence>
<evidence type="ECO:0000256" key="1">
    <source>
        <dbReference type="ARBA" id="ARBA00010759"/>
    </source>
</evidence>
<dbReference type="EMBL" id="JBGUAW010000001">
    <property type="protein sequence ID" value="MFA9459256.1"/>
    <property type="molecule type" value="Genomic_DNA"/>
</dbReference>
<feature type="binding site" evidence="2">
    <location>
        <position position="133"/>
    </location>
    <ligand>
        <name>Fe cation</name>
        <dbReference type="ChEBI" id="CHEBI:24875"/>
    </ligand>
</feature>
<comment type="catalytic activity">
    <reaction evidence="2">
        <text>N-terminal N-formyl-L-methionyl-[peptide] + H2O = N-terminal L-methionyl-[peptide] + formate</text>
        <dbReference type="Rhea" id="RHEA:24420"/>
        <dbReference type="Rhea" id="RHEA-COMP:10639"/>
        <dbReference type="Rhea" id="RHEA-COMP:10640"/>
        <dbReference type="ChEBI" id="CHEBI:15377"/>
        <dbReference type="ChEBI" id="CHEBI:15740"/>
        <dbReference type="ChEBI" id="CHEBI:49298"/>
        <dbReference type="ChEBI" id="CHEBI:64731"/>
        <dbReference type="EC" id="3.5.1.88"/>
    </reaction>
</comment>
<feature type="active site" evidence="2">
    <location>
        <position position="134"/>
    </location>
</feature>
<feature type="binding site" evidence="2">
    <location>
        <position position="91"/>
    </location>
    <ligand>
        <name>Fe cation</name>
        <dbReference type="ChEBI" id="CHEBI:24875"/>
    </ligand>
</feature>
<dbReference type="NCBIfam" id="NF001159">
    <property type="entry name" value="PRK00150.1-3"/>
    <property type="match status" value="1"/>
</dbReference>
<proteinExistence type="inferred from homology"/>
<dbReference type="GO" id="GO:0042586">
    <property type="term" value="F:peptide deformylase activity"/>
    <property type="evidence" value="ECO:0007669"/>
    <property type="project" value="UniProtKB-EC"/>
</dbReference>
<dbReference type="PIRSF" id="PIRSF004749">
    <property type="entry name" value="Pep_def"/>
    <property type="match status" value="1"/>
</dbReference>